<feature type="domain" description="Ketosynthase family 3 (KS3)" evidence="15">
    <location>
        <begin position="22"/>
        <end position="446"/>
    </location>
</feature>
<dbReference type="SMART" id="SM00822">
    <property type="entry name" value="PKS_KR"/>
    <property type="match status" value="2"/>
</dbReference>
<dbReference type="OrthoDB" id="9778690at2"/>
<keyword evidence="4" id="KW-0677">Repeat</keyword>
<dbReference type="CDD" id="cd08956">
    <property type="entry name" value="KR_3_FAS_SDR_x"/>
    <property type="match status" value="2"/>
</dbReference>
<organism evidence="17 18">
    <name type="scientific">Actinophytocola xanthii</name>
    <dbReference type="NCBI Taxonomy" id="1912961"/>
    <lineage>
        <taxon>Bacteria</taxon>
        <taxon>Bacillati</taxon>
        <taxon>Actinomycetota</taxon>
        <taxon>Actinomycetes</taxon>
        <taxon>Pseudonocardiales</taxon>
        <taxon>Pseudonocardiaceae</taxon>
    </lineage>
</organism>
<dbReference type="InterPro" id="IPR036736">
    <property type="entry name" value="ACP-like_sf"/>
</dbReference>
<dbReference type="SMART" id="SM00826">
    <property type="entry name" value="PKS_DH"/>
    <property type="match status" value="2"/>
</dbReference>
<dbReference type="PANTHER" id="PTHR43775">
    <property type="entry name" value="FATTY ACID SYNTHASE"/>
    <property type="match status" value="1"/>
</dbReference>
<sequence length="3864" mass="400247">MRVTAELDAAREQLRDLTDAEREPIAIVAMSCRFPGGVDSPEDFWRLLADGGDAMGPIPTDRGWDLDRLYDPDPDRAGTFYAEAGGFLPDVAGFDAEFFGISPREALAMDPQQRLVLEGAWEAFERARIDPGSLRGTDTGVYIGTTGQDYRALAAGASSEGHTLTGAAASVLAGRVAYVLGLEGPAVTIDTACSSSLVALHSAVRALRGGECALALTGGATVMATPQMLVEFSRQRGLARDGRCRAFADTAGGTGWAEGVGLLVLERLSDARANGHPVLAVVRGTVINSDGASNGLSAPSGAAQQRMVRAALADAGLSASEVDAVEAHGTGTVLGDPIEARALLATYGRAHPPDRPLWLGSVKSNIGHTQAAAGVAGVIKVVLALRNGELPRTLHVDTPSSHVDWSAGGVRLLTEPVAWPPGDRLRRAGVSSFGISGTNAHVIVEEAPAEPAAPVEPTGPEPAVVPWPLAAATAPALAELAARLRTRVDGPVRSVDVGHSLAATRAGLPHRAVVLAADRPGALRALDALAAGEPAPEVVTGTAAARVGAAVFVFPGQGSQWVGMGRELLASSPVFAESMAGCAAALTPHVDWSLAEVLDDEAMLARVDVVQPVLWAVMVSLAAVWRSFGVEPAAVVGHSQGEVAAAVVAGGLSLADGALVVARRSRAIAERLSGHGGMASVPLPADRVEARLAELGGRLSVAAVNGPAGVVVSGPGDALRALVDEYVSEGVRAKLLPVDYASHSAEVEALAGPLTEALAPVRPRGGEVPFYSCVTGDLLDTAELNADYWYRNLRARVRFRPAVEALTAAGHRCLLEVSPHPVLTGHVADTLEAAGRSGVVTGTLRRDDGDLPRVLASVAHAWAGGLPVDWTSCFPGGSTVDLPTYPFQHQRFWPAAQPSLAGGAPGHPWLDTEVDLADGSGRVLSGTLSLAGQPWLADHVVYGTVLLPGTGLLELATTAARRVGSPRVESLVMVAPLALPADAAVDVQVVVGAESGGLRPVAIHSRTGEQDAWTLHASGELAGTAAGVEPDPGFAELADWPVPGAEPVDMSGFWERIAAQGVVHGPMFLTTTELWRRGERCFGLVRLPEGISGEGFGLHPALLDGALNVMRASAALDPGGDALLLFEWSGVELHAVGGSELRVVVDVESHPDGPRLSAWLADGAGQPVARIRGLDLRRASPEQVRQAAAASIEDLYRVELQPAPPARTDASSSTVVVGTGTSLLGGTTVLPDVETLLSELDSGVDSGMTAPGRVLVDLTAGPADPESAATSALAALQALVGHPRLEAAELVFVTVADSERALLAAPVRGLVRSAAAEHPDRVLRLVELDTLEDAPLARALAVSGEPELVVRGQEVLVPRLVRTSPSGSDTPVALDPDGTVLLTGGTGELGAEVAAHLVERYGVRRLVLASRRGPDAPGAAELVARLTEAGAHSVRVVPCDVADRDRVRDLLSGVDPDHPLTAVLHLAGALGDGMMLDQTPERVHAVFAPKVAAALHLDELTRSTPLAAFVLFSSVAGTFGTAGQCPYAAANTTLDELAVRRRAAGLPAVSLAWGLWQPSGVGLTGHLGAAEFARMSRQGLRAMPVEHGLRLLDAALRRPEPTLVPARLDLPGLRRELDQGAQVAAVFRDMVRPGPRTATATTGAVPVSEQDRLLALPADRRRTSVTAMVVREASVVLGLPGPDGLDPSQPLAARGLDSLMAVELRQRLSGRTGLRLPSTLAFDYPTPLDIAALLLSKLDVTAAPRPAAAAAPATPADGDPIVIVGMSCRYPGGVRSPEDLWRLVADGVDAISEFPADRGWDTETLFGPDPDRAGTSHTRFGGFLHDAAEFDAEFFGMSPREAEGTDAQQRLLLEVSWEALERAGIDPASVRGSRTGVFAGVMYSDYRLLLDEDEFEGFRSNGSAGSIATGRVAYALGLEGPAVSVDTACSSSLVAMHWAARSLRDGECSLALAGGVAVMSTPYMFVEFSRQGGLAPDGRCRAFADAANGTGWGEGVGVLVLERRSDALRNGHRILAVLRGSAVNSDGASNGLTAPNGPAQARVIRQALANAGLSTQDVDVVEGHGTGTVLGDPIEAQALLDTYGQGRETPLLLGTVKSNIGHTQAAAGVAGVIKMVQAMRHGVAPRTLHVDAPSSHVDWSAGRVALLAEQSDWPAADRPRRAAVSSFGASGTNAHLILEHEPEPAPAPGPAEQPEVVALPLSARTPTALRAQAARLGELLSGPRPPRPVDVALSLATTRAALPHRAVLTGDHRELLAGLANLAADRPAPAGVAARVGGTVFVFPGQGSQWVGMGRELIASSPVFAGSMAECAAALAQHVDWSLAEVLDDEAMLARVDVVQPATWAVMVSLAAAWRSFGVEPVAVVGHSQGEVAAAVVAGALSLADGALVVARRSRAIAERLSGHGGMASVALPLAEVEARLAPFAGRLSVAAVNGPTTTVVSGETAALDELLAACAADGVRAKKVRVDYASHSPQVEALADLLPAALAPIEPRVGGVPFYSTVTGELLDTAALDAGYWYRNLRERVSFQPVVEQLAAAGHGCLVEVAPHPVLAGDLEDTLAATGAPSLVTGSIRRDDGGTRRLLASLGHLWTHGGAVDWPTFFAGSGASTVDLPTYPFQHRRFWPSQGTRSRDAAGQLRDAGLAGTGHPLLGGAVELAGADGVVLTGRLSVESHPWLAQHRVGERALLPGAAFVELAVRAGDEAGCACLEELTLAAPLVLPERGGLRVQVRVEAPDDDGRRQLTVHSRPDGADTGPWTQHATGSLLPAAVSPADPDLAEWPPPGGSVVDLGDFYAEVADAGYHYGPVFRGLRAVWRRGRDVFAEVALPTDTDTEDDSAPGAFGLHPALLDAALQAVLAGGVEVEAGALPFSWQDVSLHATGASALRVRLRRLPDGDGTAVSLVAADAEGAPVLTVGRLELRAPAPDRRGVASGSLYTLDWPSAPATDVDPAGLVTIVDRIDELAEVPDAVLIDVTGGVTAGGEVVAAAHETAERVLTLVRAWLAEERFARARLVVLTRGAVTGRDPAAATAWGLVRTVIAEHPGRFGLLDLAGPDPAHDLALALPHVAAGDEPQLAVLDGEVRVPRLTADRTALAAPPGDRAWRMDVVTPGSMDGLGLVPSTAAQGELTGRQVRVAVSAAGLNLRDVLATLGYRKVLDALGRYHGDAGLMGVEAAGVVVATGPEVTGVRVGDRVMGVAHGAFGPLVVTDERRVVPVPAGWSDVTAAGVPAAFLTALYGLVDVSGLRAGERVLVHAGAGGVGMAAVQLARHLGAEVFATASEGKWDVLRGLGVAEDHIASSRTLDFEQAFREVTGGAGVDVVLNSLAGEFVDASLRLLAPGGRFTELGKNDVRTGEDLPGYRAFDLDEAGPDRTAEMLAELLALFERGALTPLPTRAWDLRRAPEAFRSMSRAEHVGKIVLTVPRTWDRDGTVLVTGGTGGLGRELARHLAGRGFRRLVLASRSGPSAAGVVDLVAELSALGCVADIVACDLADRDRAHELVAAVPGLTAVVHAAGVLDDGVVESLTPEALHRVLMPKVDAAWHLHEATRDLDLAGFVLFSSANGVIGSAGQANYAAANTFLDALAAHRRAEGLPAVSLAWGQWARATGMTGAMTELDHARLRRDGLVPFSVDQGLAMFDAAATTDTALAVPLPLDHAVLRTRPDLPAVLRALGPAGRRTAAGAAGAARALVDRLPGLPEAGRRELLGEVVRGQVAVVLGIDDPTGIEPDRRFRDLGFDSLTSVELRNRLGAALGHRLPATLVFDYPTTAALVEHLLATLVPAAAPGTGTALASLDRLEAALADPAVLNGDRLDVLARLERLTARLRQDGGDAGGPSGPSEEDINSVSVDELFDLIDENFASTQD</sequence>
<evidence type="ECO:0000259" key="15">
    <source>
        <dbReference type="PROSITE" id="PS52004"/>
    </source>
</evidence>
<dbReference type="CDD" id="cd00833">
    <property type="entry name" value="PKS"/>
    <property type="match status" value="2"/>
</dbReference>
<dbReference type="FunFam" id="3.40.50.720:FF:000209">
    <property type="entry name" value="Polyketide synthase Pks12"/>
    <property type="match status" value="1"/>
</dbReference>
<dbReference type="InterPro" id="IPR036291">
    <property type="entry name" value="NAD(P)-bd_dom_sf"/>
</dbReference>
<dbReference type="InterPro" id="IPR016035">
    <property type="entry name" value="Acyl_Trfase/lysoPLipase"/>
</dbReference>
<gene>
    <name evidence="17" type="ORF">BU204_36795</name>
</gene>
<dbReference type="STRING" id="1912961.BU204_36795"/>
<evidence type="ECO:0000259" key="14">
    <source>
        <dbReference type="PROSITE" id="PS50075"/>
    </source>
</evidence>
<evidence type="ECO:0000256" key="4">
    <source>
        <dbReference type="ARBA" id="ARBA00022737"/>
    </source>
</evidence>
<dbReference type="EMBL" id="MSIE01000130">
    <property type="protein sequence ID" value="OLF05944.1"/>
    <property type="molecule type" value="Genomic_DNA"/>
</dbReference>
<dbReference type="InterPro" id="IPR016039">
    <property type="entry name" value="Thiolase-like"/>
</dbReference>
<dbReference type="InterPro" id="IPR011032">
    <property type="entry name" value="GroES-like_sf"/>
</dbReference>
<dbReference type="GO" id="GO:0016491">
    <property type="term" value="F:oxidoreductase activity"/>
    <property type="evidence" value="ECO:0007669"/>
    <property type="project" value="InterPro"/>
</dbReference>
<feature type="domain" description="PKS/mFAS DH" evidence="16">
    <location>
        <begin position="907"/>
        <end position="1185"/>
    </location>
</feature>
<dbReference type="InterPro" id="IPR042104">
    <property type="entry name" value="PKS_dehydratase_sf"/>
</dbReference>
<dbReference type="InterPro" id="IPR006162">
    <property type="entry name" value="Ppantetheine_attach_site"/>
</dbReference>
<dbReference type="InterPro" id="IPR049552">
    <property type="entry name" value="PKS_DH_N"/>
</dbReference>
<comment type="catalytic activity">
    <reaction evidence="7">
        <text>6 (S)-methylmalonyl-CoA + propanoyl-CoA + 6 NADPH + 12 H(+) = 6-deoxyerythronolide B + 6 CO2 + 6 NADP(+) + 7 CoA + H2O</text>
        <dbReference type="Rhea" id="RHEA:23068"/>
        <dbReference type="ChEBI" id="CHEBI:15377"/>
        <dbReference type="ChEBI" id="CHEBI:15378"/>
        <dbReference type="ChEBI" id="CHEBI:16089"/>
        <dbReference type="ChEBI" id="CHEBI:16526"/>
        <dbReference type="ChEBI" id="CHEBI:57287"/>
        <dbReference type="ChEBI" id="CHEBI:57327"/>
        <dbReference type="ChEBI" id="CHEBI:57392"/>
        <dbReference type="ChEBI" id="CHEBI:57783"/>
        <dbReference type="ChEBI" id="CHEBI:58349"/>
        <dbReference type="EC" id="2.3.1.94"/>
    </reaction>
</comment>
<dbReference type="PROSITE" id="PS00606">
    <property type="entry name" value="KS3_1"/>
    <property type="match status" value="2"/>
</dbReference>
<evidence type="ECO:0000259" key="16">
    <source>
        <dbReference type="PROSITE" id="PS52019"/>
    </source>
</evidence>
<feature type="region of interest" description="N-terminal hotdog fold" evidence="12">
    <location>
        <begin position="2648"/>
        <end position="2772"/>
    </location>
</feature>
<name>A0A1Q8BUY3_9PSEU</name>
<dbReference type="Pfam" id="PF02801">
    <property type="entry name" value="Ketoacyl-synt_C"/>
    <property type="match status" value="2"/>
</dbReference>
<feature type="compositionally biased region" description="Basic and acidic residues" evidence="13">
    <location>
        <begin position="2737"/>
        <end position="2751"/>
    </location>
</feature>
<dbReference type="Pfam" id="PF14765">
    <property type="entry name" value="PS-DH"/>
    <property type="match status" value="2"/>
</dbReference>
<feature type="region of interest" description="N-terminal hotdog fold" evidence="12">
    <location>
        <begin position="907"/>
        <end position="1028"/>
    </location>
</feature>
<dbReference type="Gene3D" id="3.90.180.10">
    <property type="entry name" value="Medium-chain alcohol dehydrogenases, catalytic domain"/>
    <property type="match status" value="1"/>
</dbReference>
<dbReference type="InterPro" id="IPR013968">
    <property type="entry name" value="PKS_KR"/>
</dbReference>
<dbReference type="PROSITE" id="PS52019">
    <property type="entry name" value="PKS_MFAS_DH"/>
    <property type="match status" value="2"/>
</dbReference>
<keyword evidence="5" id="KW-0511">Multifunctional enzyme</keyword>
<dbReference type="Pfam" id="PF16197">
    <property type="entry name" value="KAsynt_C_assoc"/>
    <property type="match status" value="2"/>
</dbReference>
<dbReference type="SUPFAM" id="SSF47336">
    <property type="entry name" value="ACP-like"/>
    <property type="match status" value="2"/>
</dbReference>
<dbReference type="CDD" id="cd05195">
    <property type="entry name" value="enoyl_red"/>
    <property type="match status" value="1"/>
</dbReference>
<dbReference type="GO" id="GO:0004315">
    <property type="term" value="F:3-oxoacyl-[acyl-carrier-protein] synthase activity"/>
    <property type="evidence" value="ECO:0007669"/>
    <property type="project" value="InterPro"/>
</dbReference>
<keyword evidence="18" id="KW-1185">Reference proteome</keyword>
<dbReference type="Pfam" id="PF08659">
    <property type="entry name" value="KR"/>
    <property type="match status" value="2"/>
</dbReference>
<dbReference type="Pfam" id="PF00698">
    <property type="entry name" value="Acyl_transf_1"/>
    <property type="match status" value="2"/>
</dbReference>
<dbReference type="InterPro" id="IPR001227">
    <property type="entry name" value="Ac_transferase_dom_sf"/>
</dbReference>
<dbReference type="InterPro" id="IPR013154">
    <property type="entry name" value="ADH-like_N"/>
</dbReference>
<evidence type="ECO:0000256" key="13">
    <source>
        <dbReference type="SAM" id="MobiDB-lite"/>
    </source>
</evidence>
<dbReference type="InterPro" id="IPR014043">
    <property type="entry name" value="Acyl_transferase_dom"/>
</dbReference>
<evidence type="ECO:0000256" key="7">
    <source>
        <dbReference type="ARBA" id="ARBA00052442"/>
    </source>
</evidence>
<evidence type="ECO:0000256" key="5">
    <source>
        <dbReference type="ARBA" id="ARBA00023268"/>
    </source>
</evidence>
<dbReference type="PROSITE" id="PS01162">
    <property type="entry name" value="QOR_ZETA_CRYSTAL"/>
    <property type="match status" value="1"/>
</dbReference>
<feature type="region of interest" description="Disordered" evidence="13">
    <location>
        <begin position="2737"/>
        <end position="2762"/>
    </location>
</feature>
<feature type="domain" description="PKS/mFAS DH" evidence="16">
    <location>
        <begin position="2648"/>
        <end position="2929"/>
    </location>
</feature>
<keyword evidence="6" id="KW-0012">Acyltransferase</keyword>
<dbReference type="SMART" id="SM00829">
    <property type="entry name" value="PKS_ER"/>
    <property type="match status" value="1"/>
</dbReference>
<comment type="subunit">
    <text evidence="10">Homodimer. Erythronolide synthase is composed of EryAI, EryAII and EryAIII multimodular (2 modules) polypeptides each coding for a functional synthase subunit which participates in 2 of the six FAS-like elongation steps required for formation of the polyketide. Module 1, 2, 3, 4, 5, and 6 participating in biosynthesis steps 1, 2, 3, 4, 5, and 6, respectively.</text>
</comment>
<dbReference type="GO" id="GO:0004312">
    <property type="term" value="F:fatty acid synthase activity"/>
    <property type="evidence" value="ECO:0007669"/>
    <property type="project" value="TreeGrafter"/>
</dbReference>
<evidence type="ECO:0000256" key="11">
    <source>
        <dbReference type="ARBA" id="ARBA00066981"/>
    </source>
</evidence>
<dbReference type="InterPro" id="IPR020807">
    <property type="entry name" value="PKS_DH"/>
</dbReference>
<feature type="region of interest" description="Disordered" evidence="13">
    <location>
        <begin position="3826"/>
        <end position="3845"/>
    </location>
</feature>
<dbReference type="InterPro" id="IPR049551">
    <property type="entry name" value="PKS_DH_C"/>
</dbReference>
<dbReference type="Gene3D" id="3.40.47.10">
    <property type="match status" value="2"/>
</dbReference>
<dbReference type="Pfam" id="PF08240">
    <property type="entry name" value="ADH_N"/>
    <property type="match status" value="1"/>
</dbReference>
<dbReference type="InterPro" id="IPR055123">
    <property type="entry name" value="SpnB-like_Rossmann"/>
</dbReference>
<dbReference type="InterPro" id="IPR016036">
    <property type="entry name" value="Malonyl_transacylase_ACP-bd"/>
</dbReference>
<dbReference type="SUPFAM" id="SSF51735">
    <property type="entry name" value="NAD(P)-binding Rossmann-fold domains"/>
    <property type="match status" value="5"/>
</dbReference>
<feature type="active site" description="Proton donor; for dehydratase activity" evidence="12">
    <location>
        <position position="1104"/>
    </location>
</feature>
<dbReference type="PROSITE" id="PS52004">
    <property type="entry name" value="KS3_2"/>
    <property type="match status" value="2"/>
</dbReference>
<dbReference type="SUPFAM" id="SSF55048">
    <property type="entry name" value="Probable ACP-binding domain of malonyl-CoA ACP transacylase"/>
    <property type="match status" value="2"/>
</dbReference>
<dbReference type="InterPro" id="IPR020843">
    <property type="entry name" value="ER"/>
</dbReference>
<keyword evidence="3" id="KW-0808">Transferase</keyword>
<dbReference type="Gene3D" id="3.10.129.110">
    <property type="entry name" value="Polyketide synthase dehydratase"/>
    <property type="match status" value="2"/>
</dbReference>
<dbReference type="InterPro" id="IPR014031">
    <property type="entry name" value="Ketoacyl_synth_C"/>
</dbReference>
<dbReference type="GO" id="GO:0008270">
    <property type="term" value="F:zinc ion binding"/>
    <property type="evidence" value="ECO:0007669"/>
    <property type="project" value="InterPro"/>
</dbReference>
<feature type="domain" description="Ketosynthase family 3 (KS3)" evidence="15">
    <location>
        <begin position="1758"/>
        <end position="2180"/>
    </location>
</feature>
<evidence type="ECO:0000256" key="6">
    <source>
        <dbReference type="ARBA" id="ARBA00023315"/>
    </source>
</evidence>
<dbReference type="SMART" id="SM01294">
    <property type="entry name" value="PKS_PP_betabranch"/>
    <property type="match status" value="1"/>
</dbReference>
<dbReference type="SMART" id="SM00827">
    <property type="entry name" value="PKS_AT"/>
    <property type="match status" value="2"/>
</dbReference>
<dbReference type="Pfam" id="PF13602">
    <property type="entry name" value="ADH_zinc_N_2"/>
    <property type="match status" value="1"/>
</dbReference>
<evidence type="ECO:0000256" key="1">
    <source>
        <dbReference type="ARBA" id="ARBA00022450"/>
    </source>
</evidence>
<dbReference type="SUPFAM" id="SSF50129">
    <property type="entry name" value="GroES-like"/>
    <property type="match status" value="1"/>
</dbReference>
<dbReference type="Pfam" id="PF00109">
    <property type="entry name" value="ketoacyl-synt"/>
    <property type="match status" value="2"/>
</dbReference>
<evidence type="ECO:0000256" key="10">
    <source>
        <dbReference type="ARBA" id="ARBA00063272"/>
    </source>
</evidence>
<evidence type="ECO:0000313" key="17">
    <source>
        <dbReference type="EMBL" id="OLF05944.1"/>
    </source>
</evidence>
<feature type="active site" description="Proton acceptor; for dehydratase activity" evidence="12">
    <location>
        <position position="939"/>
    </location>
</feature>
<dbReference type="EC" id="2.3.1.94" evidence="11"/>
<dbReference type="InterPro" id="IPR020806">
    <property type="entry name" value="PKS_PP-bd"/>
</dbReference>
<keyword evidence="1" id="KW-0596">Phosphopantetheine</keyword>
<evidence type="ECO:0000256" key="9">
    <source>
        <dbReference type="ARBA" id="ARBA00060622"/>
    </source>
</evidence>
<dbReference type="FunFam" id="3.40.47.10:FF:000019">
    <property type="entry name" value="Polyketide synthase type I"/>
    <property type="match status" value="2"/>
</dbReference>
<dbReference type="InterPro" id="IPR057326">
    <property type="entry name" value="KR_dom"/>
</dbReference>
<dbReference type="Gene3D" id="3.40.366.10">
    <property type="entry name" value="Malonyl-Coenzyme A Acyl Carrier Protein, domain 2"/>
    <property type="match status" value="2"/>
</dbReference>
<dbReference type="GO" id="GO:0047879">
    <property type="term" value="F:erythronolide synthase activity"/>
    <property type="evidence" value="ECO:0007669"/>
    <property type="project" value="UniProtKB-EC"/>
</dbReference>
<dbReference type="SUPFAM" id="SSF53901">
    <property type="entry name" value="Thiolase-like"/>
    <property type="match status" value="2"/>
</dbReference>
<comment type="caution">
    <text evidence="17">The sequence shown here is derived from an EMBL/GenBank/DDBJ whole genome shotgun (WGS) entry which is preliminary data.</text>
</comment>
<dbReference type="Pfam" id="PF22953">
    <property type="entry name" value="SpnB_Rossmann"/>
    <property type="match status" value="1"/>
</dbReference>
<feature type="domain" description="Carrier" evidence="14">
    <location>
        <begin position="3704"/>
        <end position="3779"/>
    </location>
</feature>
<dbReference type="InterPro" id="IPR009081">
    <property type="entry name" value="PP-bd_ACP"/>
</dbReference>
<comment type="pathway">
    <text evidence="9">Antibiotic biosynthesis; erythromycin biosynthesis.</text>
</comment>
<dbReference type="Gene3D" id="3.30.70.3290">
    <property type="match status" value="2"/>
</dbReference>
<dbReference type="GO" id="GO:0031177">
    <property type="term" value="F:phosphopantetheine binding"/>
    <property type="evidence" value="ECO:0007669"/>
    <property type="project" value="InterPro"/>
</dbReference>
<dbReference type="PROSITE" id="PS50075">
    <property type="entry name" value="CARRIER"/>
    <property type="match status" value="2"/>
</dbReference>
<dbReference type="InterPro" id="IPR032821">
    <property type="entry name" value="PKS_assoc"/>
</dbReference>
<dbReference type="InterPro" id="IPR020841">
    <property type="entry name" value="PKS_Beta-ketoAc_synthase_dom"/>
</dbReference>
<dbReference type="SMART" id="SM00823">
    <property type="entry name" value="PKS_PP"/>
    <property type="match status" value="2"/>
</dbReference>
<comment type="function">
    <text evidence="8">Involved in the biosynthesis of antibiotic erythromycin via the biosynthesis of its aglycone precursor, 6-deoxyerythronolide B (6-dEB).</text>
</comment>
<evidence type="ECO:0000313" key="18">
    <source>
        <dbReference type="Proteomes" id="UP000185596"/>
    </source>
</evidence>
<feature type="region of interest" description="C-terminal hotdog fold" evidence="12">
    <location>
        <begin position="2785"/>
        <end position="2929"/>
    </location>
</feature>
<evidence type="ECO:0000256" key="12">
    <source>
        <dbReference type="PROSITE-ProRule" id="PRU01363"/>
    </source>
</evidence>
<accession>A0A1Q8BUY3</accession>
<dbReference type="Pfam" id="PF00550">
    <property type="entry name" value="PP-binding"/>
    <property type="match status" value="2"/>
</dbReference>
<dbReference type="PANTHER" id="PTHR43775:SF51">
    <property type="entry name" value="INACTIVE PHENOLPHTHIOCEROL SYNTHESIS POLYKETIDE SYNTHASE TYPE I PKS1-RELATED"/>
    <property type="match status" value="1"/>
</dbReference>
<dbReference type="InterPro" id="IPR050091">
    <property type="entry name" value="PKS_NRPS_Biosynth_Enz"/>
</dbReference>
<dbReference type="Pfam" id="PF21089">
    <property type="entry name" value="PKS_DH_N"/>
    <property type="match status" value="2"/>
</dbReference>
<dbReference type="InterPro" id="IPR049900">
    <property type="entry name" value="PKS_mFAS_DH"/>
</dbReference>
<reference evidence="17 18" key="1">
    <citation type="submission" date="2016-12" db="EMBL/GenBank/DDBJ databases">
        <title>The draft genome sequence of Actinophytocola sp. 11-183.</title>
        <authorList>
            <person name="Wang W."/>
            <person name="Yuan L."/>
        </authorList>
    </citation>
    <scope>NUCLEOTIDE SEQUENCE [LARGE SCALE GENOMIC DNA]</scope>
    <source>
        <strain evidence="17 18">11-183</strain>
    </source>
</reference>
<feature type="active site" description="Proton acceptor; for dehydratase activity" evidence="12">
    <location>
        <position position="2680"/>
    </location>
</feature>
<protein>
    <recommendedName>
        <fullName evidence="11">6-deoxyerythronolide-B synthase</fullName>
        <ecNumber evidence="11">2.3.1.94</ecNumber>
    </recommendedName>
</protein>
<dbReference type="InterPro" id="IPR002364">
    <property type="entry name" value="Quin_OxRdtase/zeta-crystal_CS"/>
</dbReference>
<evidence type="ECO:0000256" key="2">
    <source>
        <dbReference type="ARBA" id="ARBA00022553"/>
    </source>
</evidence>
<dbReference type="PROSITE" id="PS00012">
    <property type="entry name" value="PHOSPHOPANTETHEINE"/>
    <property type="match status" value="1"/>
</dbReference>
<dbReference type="FunFam" id="3.40.366.10:FF:000002">
    <property type="entry name" value="Probable polyketide synthase 2"/>
    <property type="match status" value="2"/>
</dbReference>
<dbReference type="Proteomes" id="UP000185596">
    <property type="component" value="Unassembled WGS sequence"/>
</dbReference>
<feature type="region of interest" description="C-terminal hotdog fold" evidence="12">
    <location>
        <begin position="1045"/>
        <end position="1185"/>
    </location>
</feature>
<feature type="active site" description="Proton donor; for dehydratase activity" evidence="12">
    <location>
        <position position="2850"/>
    </location>
</feature>
<dbReference type="InterPro" id="IPR014030">
    <property type="entry name" value="Ketoacyl_synth_N"/>
</dbReference>
<dbReference type="SMART" id="SM00825">
    <property type="entry name" value="PKS_KS"/>
    <property type="match status" value="2"/>
</dbReference>
<dbReference type="GO" id="GO:0006633">
    <property type="term" value="P:fatty acid biosynthetic process"/>
    <property type="evidence" value="ECO:0007669"/>
    <property type="project" value="InterPro"/>
</dbReference>
<dbReference type="FunFam" id="1.10.1200.10:FF:000007">
    <property type="entry name" value="Probable polyketide synthase pks17"/>
    <property type="match status" value="1"/>
</dbReference>
<keyword evidence="2" id="KW-0597">Phosphoprotein</keyword>
<feature type="domain" description="Carrier" evidence="14">
    <location>
        <begin position="1663"/>
        <end position="1738"/>
    </location>
</feature>
<evidence type="ECO:0000256" key="3">
    <source>
        <dbReference type="ARBA" id="ARBA00022679"/>
    </source>
</evidence>
<proteinExistence type="predicted"/>
<evidence type="ECO:0000256" key="8">
    <source>
        <dbReference type="ARBA" id="ARBA00060158"/>
    </source>
</evidence>
<dbReference type="InterPro" id="IPR018201">
    <property type="entry name" value="Ketoacyl_synth_AS"/>
</dbReference>
<dbReference type="Gene3D" id="1.10.1200.10">
    <property type="entry name" value="ACP-like"/>
    <property type="match status" value="2"/>
</dbReference>
<dbReference type="SUPFAM" id="SSF52151">
    <property type="entry name" value="FabD/lysophospholipase-like"/>
    <property type="match status" value="2"/>
</dbReference>
<dbReference type="Gene3D" id="3.40.50.720">
    <property type="entry name" value="NAD(P)-binding Rossmann-like Domain"/>
    <property type="match status" value="4"/>
</dbReference>